<dbReference type="AlphaFoldDB" id="A0A1F4WM48"/>
<reference evidence="2 3" key="1">
    <citation type="journal article" date="2016" name="Nat. Commun.">
        <title>Thousands of microbial genomes shed light on interconnected biogeochemical processes in an aquifer system.</title>
        <authorList>
            <person name="Anantharaman K."/>
            <person name="Brown C.T."/>
            <person name="Hug L.A."/>
            <person name="Sharon I."/>
            <person name="Castelle C.J."/>
            <person name="Probst A.J."/>
            <person name="Thomas B.C."/>
            <person name="Singh A."/>
            <person name="Wilkins M.J."/>
            <person name="Karaoz U."/>
            <person name="Brodie E.L."/>
            <person name="Williams K.H."/>
            <person name="Hubbard S.S."/>
            <person name="Banfield J.F."/>
        </authorList>
    </citation>
    <scope>NUCLEOTIDE SEQUENCE [LARGE SCALE GENOMIC DNA]</scope>
</reference>
<organism evidence="2 3">
    <name type="scientific">candidate division WWE3 bacterium RIFOXYC1_FULL_39_7</name>
    <dbReference type="NCBI Taxonomy" id="1802643"/>
    <lineage>
        <taxon>Bacteria</taxon>
        <taxon>Katanobacteria</taxon>
    </lineage>
</organism>
<keyword evidence="1" id="KW-0732">Signal</keyword>
<dbReference type="Proteomes" id="UP000179113">
    <property type="component" value="Unassembled WGS sequence"/>
</dbReference>
<evidence type="ECO:0000256" key="1">
    <source>
        <dbReference type="SAM" id="SignalP"/>
    </source>
</evidence>
<dbReference type="EMBL" id="MEWA01000014">
    <property type="protein sequence ID" value="OGC69973.1"/>
    <property type="molecule type" value="Genomic_DNA"/>
</dbReference>
<feature type="signal peptide" evidence="1">
    <location>
        <begin position="1"/>
        <end position="25"/>
    </location>
</feature>
<proteinExistence type="predicted"/>
<name>A0A1F4WM48_UNCKA</name>
<gene>
    <name evidence="2" type="ORF">A2415_04945</name>
</gene>
<accession>A0A1F4WM48</accession>
<evidence type="ECO:0000313" key="3">
    <source>
        <dbReference type="Proteomes" id="UP000179113"/>
    </source>
</evidence>
<protein>
    <submittedName>
        <fullName evidence="2">Uncharacterized protein</fullName>
    </submittedName>
</protein>
<evidence type="ECO:0000313" key="2">
    <source>
        <dbReference type="EMBL" id="OGC69973.1"/>
    </source>
</evidence>
<sequence>MKKGKIVFVMLALMLALSVPMTALADKPVGFDASGNETAWSSSSCAKIQDDTIYASTGELLHTGYDEFGYNYQAHLFNGTYDSSDRNLDGTYWGSTGDYVNDSLSMKWPDEWLANVDCNGDGKLDRGLVNGVVGGTSLGWTTNHVNGTYFDADGVEQHYTYFVKIVYVGPGGSLWGSYEVVQEVYNDPPAGVTGLLFKSDPGLGHLDDGTTIEIMLDEPSGTEE</sequence>
<comment type="caution">
    <text evidence="2">The sequence shown here is derived from an EMBL/GenBank/DDBJ whole genome shotgun (WGS) entry which is preliminary data.</text>
</comment>
<feature type="chain" id="PRO_5009515085" evidence="1">
    <location>
        <begin position="26"/>
        <end position="224"/>
    </location>
</feature>